<evidence type="ECO:0000313" key="2">
    <source>
        <dbReference type="Proteomes" id="UP000186917"/>
    </source>
</evidence>
<dbReference type="STRING" id="477680.SAMN05421788_10687"/>
<sequence>MNIPPLHSFHIPVLGLGYSIDTPVKVARFGISSVISIVDDQLVEKMREFYHQQQHTPYQPITDMQEDFRAKRICCYLNLVQEIVQQQMQQLTALPFEANNELYQYFQLLPETAAIKRRFLEMNSMPEGPAKQLLQQQLRQLVTAGAIDVNIMAKVDRMNTDAEGNALPSEYSDALSALRGFAQSNLQSSVILSAGYNPRLYNYIEQFAGFFPDENGYVKKKIILKVSDFRSALVQGKLLAKKGIWVSEFRIESGLNCGGHAFATEGLLLGPILEEFKTKRAALAEELLSICNAALLARQQTTYATLPALKITVQGGIGTANENDFLLEHYAVNGTGWGSPFLLVPEATNVDNTTLQQLATAQQDDYYISDASPLGVPFNNFRKSSAEAQRQQRMDKGRPGSPCMKKYLSADTEFTEAPICTASRQYQHLKIKQLEEKNLSPEEYQKALQNITSKDCLCEGLGAATLLKENIPTAYPAVTICPGPNLAYFSGVHTLQEMVDHIYGRLNILNSLYRPNMFVNELHLYIDYWKKNIENACTLSPKQVKYFQSFKSNLLEGIQYYKLLAVQFKKESSQYITVMKDELDKAMQVLTSQPIAIDSTLPT</sequence>
<name>A0A173MEL7_9BACT</name>
<accession>A0A173MEL7</accession>
<gene>
    <name evidence="1" type="ORF">SAMN05421788_10687</name>
</gene>
<dbReference type="RefSeq" id="WP_076380304.1">
    <property type="nucleotide sequence ID" value="NZ_AP017422.1"/>
</dbReference>
<protein>
    <submittedName>
        <fullName evidence="1">Uncharacterized protein</fullName>
    </submittedName>
</protein>
<proteinExistence type="predicted"/>
<dbReference type="OrthoDB" id="9811599at2"/>
<reference evidence="2" key="1">
    <citation type="submission" date="2017-01" db="EMBL/GenBank/DDBJ databases">
        <authorList>
            <person name="Varghese N."/>
            <person name="Submissions S."/>
        </authorList>
    </citation>
    <scope>NUCLEOTIDE SEQUENCE [LARGE SCALE GENOMIC DNA]</scope>
    <source>
        <strain evidence="2">DSM 21054</strain>
    </source>
</reference>
<dbReference type="KEGG" id="fln:FLA_2030"/>
<keyword evidence="2" id="KW-1185">Reference proteome</keyword>
<organism evidence="1 2">
    <name type="scientific">Filimonas lacunae</name>
    <dbReference type="NCBI Taxonomy" id="477680"/>
    <lineage>
        <taxon>Bacteria</taxon>
        <taxon>Pseudomonadati</taxon>
        <taxon>Bacteroidota</taxon>
        <taxon>Chitinophagia</taxon>
        <taxon>Chitinophagales</taxon>
        <taxon>Chitinophagaceae</taxon>
        <taxon>Filimonas</taxon>
    </lineage>
</organism>
<dbReference type="Proteomes" id="UP000186917">
    <property type="component" value="Unassembled WGS sequence"/>
</dbReference>
<evidence type="ECO:0000313" key="1">
    <source>
        <dbReference type="EMBL" id="SIT24204.1"/>
    </source>
</evidence>
<dbReference type="EMBL" id="FTOR01000006">
    <property type="protein sequence ID" value="SIT24204.1"/>
    <property type="molecule type" value="Genomic_DNA"/>
</dbReference>
<dbReference type="AlphaFoldDB" id="A0A173MEL7"/>